<dbReference type="SUPFAM" id="SSF54593">
    <property type="entry name" value="Glyoxalase/Bleomycin resistance protein/Dihydroxybiphenyl dioxygenase"/>
    <property type="match status" value="1"/>
</dbReference>
<name>A0A1H2BUA5_MUCMA</name>
<organism evidence="1 2">
    <name type="scientific">Mucilaginibacter mallensis</name>
    <dbReference type="NCBI Taxonomy" id="652787"/>
    <lineage>
        <taxon>Bacteria</taxon>
        <taxon>Pseudomonadati</taxon>
        <taxon>Bacteroidota</taxon>
        <taxon>Sphingobacteriia</taxon>
        <taxon>Sphingobacteriales</taxon>
        <taxon>Sphingobacteriaceae</taxon>
        <taxon>Mucilaginibacter</taxon>
    </lineage>
</organism>
<dbReference type="RefSeq" id="WP_091378101.1">
    <property type="nucleotide sequence ID" value="NZ_LT629740.1"/>
</dbReference>
<evidence type="ECO:0008006" key="3">
    <source>
        <dbReference type="Google" id="ProtNLM"/>
    </source>
</evidence>
<accession>A0A1H2BUA5</accession>
<evidence type="ECO:0000313" key="1">
    <source>
        <dbReference type="EMBL" id="SDT61930.1"/>
    </source>
</evidence>
<dbReference type="EMBL" id="LT629740">
    <property type="protein sequence ID" value="SDT61930.1"/>
    <property type="molecule type" value="Genomic_DNA"/>
</dbReference>
<proteinExistence type="predicted"/>
<protein>
    <recommendedName>
        <fullName evidence="3">Glyoxalase/Bleomycin resistance protein/Dioxygenase superfamily protein</fullName>
    </recommendedName>
</protein>
<reference evidence="1 2" key="1">
    <citation type="submission" date="2016-10" db="EMBL/GenBank/DDBJ databases">
        <authorList>
            <person name="de Groot N.N."/>
        </authorList>
    </citation>
    <scope>NUCLEOTIDE SEQUENCE [LARGE SCALE GENOMIC DNA]</scope>
    <source>
        <strain evidence="1 2">MP1X4</strain>
    </source>
</reference>
<keyword evidence="2" id="KW-1185">Reference proteome</keyword>
<gene>
    <name evidence="1" type="ORF">SAMN05216490_4370</name>
</gene>
<dbReference type="AlphaFoldDB" id="A0A1H2BUA5"/>
<dbReference type="OrthoDB" id="66829at2"/>
<dbReference type="InterPro" id="IPR029068">
    <property type="entry name" value="Glyas_Bleomycin-R_OHBP_Dase"/>
</dbReference>
<dbReference type="Gene3D" id="3.10.180.10">
    <property type="entry name" value="2,3-Dihydroxybiphenyl 1,2-Dioxygenase, domain 1"/>
    <property type="match status" value="1"/>
</dbReference>
<dbReference type="STRING" id="652787.SAMN05216490_4370"/>
<dbReference type="Proteomes" id="UP000199679">
    <property type="component" value="Chromosome I"/>
</dbReference>
<sequence length="121" mass="13881">MYTAKHLSPMIPSYNIKETIDFFISTLSFTAYMNEPGYAILLKDSHMVHILNAGADIGEMEFYLEIDNIDNLWDEIKDKLTGIKVREPFDREYGMREMHIIVPQTKTLLFVGSPSPKLPAP</sequence>
<evidence type="ECO:0000313" key="2">
    <source>
        <dbReference type="Proteomes" id="UP000199679"/>
    </source>
</evidence>